<feature type="binding site" evidence="7">
    <location>
        <position position="78"/>
    </location>
    <ligand>
        <name>Fe-coproporphyrin III</name>
        <dbReference type="ChEBI" id="CHEBI:68438"/>
    </ligand>
</feature>
<organism evidence="9 10">
    <name type="scientific">Microcella pacifica</name>
    <dbReference type="NCBI Taxonomy" id="2591847"/>
    <lineage>
        <taxon>Bacteria</taxon>
        <taxon>Bacillati</taxon>
        <taxon>Actinomycetota</taxon>
        <taxon>Actinomycetes</taxon>
        <taxon>Micrococcales</taxon>
        <taxon>Microbacteriaceae</taxon>
        <taxon>Microcella</taxon>
    </lineage>
</organism>
<reference evidence="9 10" key="1">
    <citation type="submission" date="2020-03" db="EMBL/GenBank/DDBJ databases">
        <title>Chryseoglobus sp. isolated from a deep-sea seamount.</title>
        <authorList>
            <person name="Zhang D.-C."/>
        </authorList>
    </citation>
    <scope>NUCLEOTIDE SEQUENCE [LARGE SCALE GENOMIC DNA]</scope>
    <source>
        <strain evidence="9 10">KN1116</strain>
    </source>
</reference>
<evidence type="ECO:0000256" key="1">
    <source>
        <dbReference type="ARBA" id="ARBA00004744"/>
    </source>
</evidence>
<dbReference type="CDD" id="cd03411">
    <property type="entry name" value="Ferrochelatase_N"/>
    <property type="match status" value="1"/>
</dbReference>
<keyword evidence="4 7" id="KW-0456">Lyase</keyword>
<dbReference type="PANTHER" id="PTHR11108:SF1">
    <property type="entry name" value="FERROCHELATASE, MITOCHONDRIAL"/>
    <property type="match status" value="1"/>
</dbReference>
<dbReference type="GO" id="GO:0004325">
    <property type="term" value="F:ferrochelatase activity"/>
    <property type="evidence" value="ECO:0007669"/>
    <property type="project" value="UniProtKB-UniRule"/>
</dbReference>
<evidence type="ECO:0000256" key="5">
    <source>
        <dbReference type="ARBA" id="ARBA00023244"/>
    </source>
</evidence>
<gene>
    <name evidence="7" type="primary">cpfC</name>
    <name evidence="9" type="ORF">FK219_005880</name>
</gene>
<dbReference type="CDD" id="cd00419">
    <property type="entry name" value="Ferrochelatase_C"/>
    <property type="match status" value="1"/>
</dbReference>
<dbReference type="EMBL" id="VIKT02000007">
    <property type="protein sequence ID" value="NHF62767.1"/>
    <property type="molecule type" value="Genomic_DNA"/>
</dbReference>
<dbReference type="InterPro" id="IPR033659">
    <property type="entry name" value="Ferrochelatase_N"/>
</dbReference>
<keyword evidence="3 7" id="KW-0350">Heme biosynthesis</keyword>
<dbReference type="GO" id="GO:0006783">
    <property type="term" value="P:heme biosynthetic process"/>
    <property type="evidence" value="ECO:0007669"/>
    <property type="project" value="UniProtKB-UniRule"/>
</dbReference>
<dbReference type="PANTHER" id="PTHR11108">
    <property type="entry name" value="FERROCHELATASE"/>
    <property type="match status" value="1"/>
</dbReference>
<name>A0A9E5JPZ5_9MICO</name>
<dbReference type="OrthoDB" id="9776380at2"/>
<feature type="binding site" evidence="7">
    <location>
        <position position="210"/>
    </location>
    <ligand>
        <name>Fe(2+)</name>
        <dbReference type="ChEBI" id="CHEBI:29033"/>
    </ligand>
</feature>
<comment type="function">
    <text evidence="7">Involved in coproporphyrin-dependent heme b biosynthesis. Catalyzes the insertion of ferrous iron into coproporphyrin III to form Fe-coproporphyrin III.</text>
</comment>
<dbReference type="Pfam" id="PF00762">
    <property type="entry name" value="Ferrochelatase"/>
    <property type="match status" value="1"/>
</dbReference>
<keyword evidence="5 7" id="KW-0627">Porphyrin biosynthesis</keyword>
<keyword evidence="7" id="KW-0479">Metal-binding</keyword>
<dbReference type="Gene3D" id="3.40.50.1400">
    <property type="match status" value="2"/>
</dbReference>
<evidence type="ECO:0000256" key="7">
    <source>
        <dbReference type="HAMAP-Rule" id="MF_00323"/>
    </source>
</evidence>
<keyword evidence="2 7" id="KW-0408">Iron</keyword>
<protein>
    <recommendedName>
        <fullName evidence="7">Coproporphyrin III ferrochelatase</fullName>
        <ecNumber evidence="7">4.99.1.9</ecNumber>
    </recommendedName>
</protein>
<dbReference type="SUPFAM" id="SSF53800">
    <property type="entry name" value="Chelatase"/>
    <property type="match status" value="1"/>
</dbReference>
<sequence length="404" mass="43387">MTNNELPLAASDAALAEAEAGHVTAPVAYDAVILAGFGGPEGQGDVIPFLRNVTRGRGIPDERLEEVAHHYRHFGGVSPINEQNRQLQAALQAEADRRGLGLPIYWGNRNWDPYLPQALQQAFDDGHRTILGLATSAYSSFSSCRQYREDFAKALDATGLWGQVRVDKVAQFFDAPGFVAPFVTGVADALRELLAAGTDLTATRVLFATHSIPTADAERSGPRDVDWGEGGAYAAQHLAVSEVIMQRALATLREEGLVGAAGADVPEVAWQLVYQSRSGPPTQPWLEPDINDAIIEHAAAGATAIVMVPVGFVSDHMEVMWDLDTEAMETCEEHGVTGVRVPTPGVDPVYVSGLVDLIEERLRGTPAAARVRETTLGPWYDVCRPGCCENVRAGFQPAISGLQP</sequence>
<evidence type="ECO:0000256" key="3">
    <source>
        <dbReference type="ARBA" id="ARBA00023133"/>
    </source>
</evidence>
<dbReference type="EC" id="4.99.1.9" evidence="7"/>
<comment type="caution">
    <text evidence="9">The sequence shown here is derived from an EMBL/GenBank/DDBJ whole genome shotgun (WGS) entry which is preliminary data.</text>
</comment>
<comment type="subcellular location">
    <subcellularLocation>
        <location evidence="7">Cytoplasm</location>
    </subcellularLocation>
</comment>
<evidence type="ECO:0000256" key="2">
    <source>
        <dbReference type="ARBA" id="ARBA00023004"/>
    </source>
</evidence>
<dbReference type="GO" id="GO:0046872">
    <property type="term" value="F:metal ion binding"/>
    <property type="evidence" value="ECO:0007669"/>
    <property type="project" value="UniProtKB-KW"/>
</dbReference>
<dbReference type="AlphaFoldDB" id="A0A9E5JPZ5"/>
<dbReference type="GO" id="GO:0005737">
    <property type="term" value="C:cytoplasm"/>
    <property type="evidence" value="ECO:0007669"/>
    <property type="project" value="UniProtKB-SubCell"/>
</dbReference>
<dbReference type="Proteomes" id="UP000818266">
    <property type="component" value="Unassembled WGS sequence"/>
</dbReference>
<keyword evidence="7" id="KW-0963">Cytoplasm</keyword>
<dbReference type="InterPro" id="IPR001015">
    <property type="entry name" value="Ferrochelatase"/>
</dbReference>
<dbReference type="NCBIfam" id="NF000689">
    <property type="entry name" value="PRK00035.2-1"/>
    <property type="match status" value="1"/>
</dbReference>
<evidence type="ECO:0000313" key="9">
    <source>
        <dbReference type="EMBL" id="NHF62767.1"/>
    </source>
</evidence>
<comment type="similarity">
    <text evidence="7 8">Belongs to the ferrochelatase family.</text>
</comment>
<comment type="caution">
    <text evidence="7">Lacks conserved residue(s) required for the propagation of feature annotation.</text>
</comment>
<dbReference type="InterPro" id="IPR033644">
    <property type="entry name" value="Ferrochelatase_C"/>
</dbReference>
<evidence type="ECO:0000313" key="10">
    <source>
        <dbReference type="Proteomes" id="UP000818266"/>
    </source>
</evidence>
<evidence type="ECO:0000256" key="8">
    <source>
        <dbReference type="RuleBase" id="RU004185"/>
    </source>
</evidence>
<feature type="binding site" evidence="7">
    <location>
        <position position="318"/>
    </location>
    <ligand>
        <name>Fe(2+)</name>
        <dbReference type="ChEBI" id="CHEBI:29033"/>
    </ligand>
</feature>
<keyword evidence="10" id="KW-1185">Reference proteome</keyword>
<accession>A0A9E5JPZ5</accession>
<comment type="pathway">
    <text evidence="1 7">Porphyrin-containing compound metabolism; protoheme biosynthesis.</text>
</comment>
<evidence type="ECO:0000256" key="6">
    <source>
        <dbReference type="ARBA" id="ARBA00024536"/>
    </source>
</evidence>
<proteinExistence type="inferred from homology"/>
<comment type="catalytic activity">
    <reaction evidence="6">
        <text>Fe-coproporphyrin III + 2 H(+) = coproporphyrin III + Fe(2+)</text>
        <dbReference type="Rhea" id="RHEA:49572"/>
        <dbReference type="ChEBI" id="CHEBI:15378"/>
        <dbReference type="ChEBI" id="CHEBI:29033"/>
        <dbReference type="ChEBI" id="CHEBI:68438"/>
        <dbReference type="ChEBI" id="CHEBI:131725"/>
        <dbReference type="EC" id="4.99.1.9"/>
    </reaction>
    <physiologicalReaction direction="right-to-left" evidence="6">
        <dbReference type="Rhea" id="RHEA:49574"/>
    </physiologicalReaction>
</comment>
<dbReference type="RefSeq" id="WP_152583393.1">
    <property type="nucleotide sequence ID" value="NZ_VIKT02000007.1"/>
</dbReference>
<feature type="binding site" evidence="7">
    <location>
        <position position="147"/>
    </location>
    <ligand>
        <name>Fe-coproporphyrin III</name>
        <dbReference type="ChEBI" id="CHEBI:68438"/>
    </ligand>
</feature>
<dbReference type="HAMAP" id="MF_00323">
    <property type="entry name" value="Ferrochelatase"/>
    <property type="match status" value="1"/>
</dbReference>
<evidence type="ECO:0000256" key="4">
    <source>
        <dbReference type="ARBA" id="ARBA00023239"/>
    </source>
</evidence>